<dbReference type="SUPFAM" id="SSF46785">
    <property type="entry name" value="Winged helix' DNA-binding domain"/>
    <property type="match status" value="1"/>
</dbReference>
<dbReference type="Gene3D" id="1.10.10.10">
    <property type="entry name" value="Winged helix-like DNA-binding domain superfamily/Winged helix DNA-binding domain"/>
    <property type="match status" value="1"/>
</dbReference>
<comment type="similarity">
    <text evidence="1">Belongs to the LysR transcriptional regulatory family.</text>
</comment>
<dbReference type="InterPro" id="IPR036390">
    <property type="entry name" value="WH_DNA-bd_sf"/>
</dbReference>
<dbReference type="EMBL" id="JAAMOZ010000001">
    <property type="protein sequence ID" value="NIH57598.1"/>
    <property type="molecule type" value="Genomic_DNA"/>
</dbReference>
<dbReference type="SUPFAM" id="SSF53850">
    <property type="entry name" value="Periplasmic binding protein-like II"/>
    <property type="match status" value="1"/>
</dbReference>
<dbReference type="InterPro" id="IPR005119">
    <property type="entry name" value="LysR_subst-bd"/>
</dbReference>
<feature type="domain" description="HTH lysR-type" evidence="6">
    <location>
        <begin position="1"/>
        <end position="58"/>
    </location>
</feature>
<evidence type="ECO:0000313" key="8">
    <source>
        <dbReference type="Proteomes" id="UP000749311"/>
    </source>
</evidence>
<dbReference type="PRINTS" id="PR00039">
    <property type="entry name" value="HTHLYSR"/>
</dbReference>
<dbReference type="RefSeq" id="WP_167167571.1">
    <property type="nucleotide sequence ID" value="NZ_BAAAOO010000007.1"/>
</dbReference>
<sequence length="317" mass="34444">METRKLHYFVQIVDAGSISRAADFLHLAQPALSQHIASLESEFGQRLLVRTRRGVSPTPEGLSLYRYAQGILRLERAAGIEIRKGSGGVSGYVSVGLGSFSCANEFGVVVLRKVQERYPNLVLHYADNLSVIFSQAIKMGLLDAAIIYDPGPIRGLRFEPIRTEDIYLVASPDLRVVEPGATEITLDEVSALELFLPQPQHVLRQIIDRGFQAAGLELAVRAEINPPTGLHQVVKAGLGATCLPKSVAEELFSADEFQILPIVEPAMSATFALCTSVRQPMSDGAAAVIELIRAEIAEARARDMTGDEVTSRLRPTA</sequence>
<dbReference type="Gene3D" id="3.40.190.290">
    <property type="match status" value="1"/>
</dbReference>
<organism evidence="7 8">
    <name type="scientific">Brooklawnia cerclae</name>
    <dbReference type="NCBI Taxonomy" id="349934"/>
    <lineage>
        <taxon>Bacteria</taxon>
        <taxon>Bacillati</taxon>
        <taxon>Actinomycetota</taxon>
        <taxon>Actinomycetes</taxon>
        <taxon>Propionibacteriales</taxon>
        <taxon>Propionibacteriaceae</taxon>
        <taxon>Brooklawnia</taxon>
    </lineage>
</organism>
<evidence type="ECO:0000256" key="1">
    <source>
        <dbReference type="ARBA" id="ARBA00009437"/>
    </source>
</evidence>
<dbReference type="InterPro" id="IPR000847">
    <property type="entry name" value="LysR_HTH_N"/>
</dbReference>
<accession>A0ABX0SGS8</accession>
<evidence type="ECO:0000256" key="4">
    <source>
        <dbReference type="ARBA" id="ARBA00023159"/>
    </source>
</evidence>
<dbReference type="PANTHER" id="PTHR30293:SF0">
    <property type="entry name" value="NITROGEN ASSIMILATION REGULATORY PROTEIN NAC"/>
    <property type="match status" value="1"/>
</dbReference>
<dbReference type="Pfam" id="PF03466">
    <property type="entry name" value="LysR_substrate"/>
    <property type="match status" value="1"/>
</dbReference>
<name>A0ABX0SGS8_9ACTN</name>
<keyword evidence="8" id="KW-1185">Reference proteome</keyword>
<dbReference type="Proteomes" id="UP000749311">
    <property type="component" value="Unassembled WGS sequence"/>
</dbReference>
<keyword evidence="5" id="KW-0804">Transcription</keyword>
<keyword evidence="4" id="KW-0010">Activator</keyword>
<evidence type="ECO:0000256" key="2">
    <source>
        <dbReference type="ARBA" id="ARBA00023015"/>
    </source>
</evidence>
<reference evidence="7 8" key="1">
    <citation type="submission" date="2020-02" db="EMBL/GenBank/DDBJ databases">
        <title>Sequencing the genomes of 1000 actinobacteria strains.</title>
        <authorList>
            <person name="Klenk H.-P."/>
        </authorList>
    </citation>
    <scope>NUCLEOTIDE SEQUENCE [LARGE SCALE GENOMIC DNA]</scope>
    <source>
        <strain evidence="7 8">DSM 19609</strain>
    </source>
</reference>
<keyword evidence="2" id="KW-0805">Transcription regulation</keyword>
<protein>
    <submittedName>
        <fullName evidence="7">LysR family nitrogen assimilation transcriptional regulator</fullName>
    </submittedName>
</protein>
<dbReference type="PROSITE" id="PS50931">
    <property type="entry name" value="HTH_LYSR"/>
    <property type="match status" value="1"/>
</dbReference>
<keyword evidence="3" id="KW-0238">DNA-binding</keyword>
<evidence type="ECO:0000256" key="5">
    <source>
        <dbReference type="ARBA" id="ARBA00023163"/>
    </source>
</evidence>
<dbReference type="PANTHER" id="PTHR30293">
    <property type="entry name" value="TRANSCRIPTIONAL REGULATORY PROTEIN NAC-RELATED"/>
    <property type="match status" value="1"/>
</dbReference>
<dbReference type="Pfam" id="PF00126">
    <property type="entry name" value="HTH_1"/>
    <property type="match status" value="1"/>
</dbReference>
<proteinExistence type="inferred from homology"/>
<gene>
    <name evidence="7" type="ORF">FB473_002243</name>
</gene>
<evidence type="ECO:0000256" key="3">
    <source>
        <dbReference type="ARBA" id="ARBA00023125"/>
    </source>
</evidence>
<comment type="caution">
    <text evidence="7">The sequence shown here is derived from an EMBL/GenBank/DDBJ whole genome shotgun (WGS) entry which is preliminary data.</text>
</comment>
<evidence type="ECO:0000259" key="6">
    <source>
        <dbReference type="PROSITE" id="PS50931"/>
    </source>
</evidence>
<dbReference type="InterPro" id="IPR036388">
    <property type="entry name" value="WH-like_DNA-bd_sf"/>
</dbReference>
<evidence type="ECO:0000313" key="7">
    <source>
        <dbReference type="EMBL" id="NIH57598.1"/>
    </source>
</evidence>